<dbReference type="EMBL" id="NIRI02000076">
    <property type="protein sequence ID" value="KAG5441975.1"/>
    <property type="molecule type" value="Genomic_DNA"/>
</dbReference>
<reference evidence="1 2" key="2">
    <citation type="journal article" date="2021" name="Genomics">
        <title>High-quality reference genome for Clonorchis sinensis.</title>
        <authorList>
            <person name="Young N.D."/>
            <person name="Stroehlein A.J."/>
            <person name="Kinkar L."/>
            <person name="Wang T."/>
            <person name="Sohn W.M."/>
            <person name="Chang B.C.H."/>
            <person name="Kaur P."/>
            <person name="Weisz D."/>
            <person name="Dudchenko O."/>
            <person name="Aiden E.L."/>
            <person name="Korhonen P.K."/>
            <person name="Gasser R.B."/>
        </authorList>
    </citation>
    <scope>NUCLEOTIDE SEQUENCE [LARGE SCALE GENOMIC DNA]</scope>
    <source>
        <strain evidence="1">Cs-k2</strain>
    </source>
</reference>
<evidence type="ECO:0000313" key="2">
    <source>
        <dbReference type="Proteomes" id="UP000286415"/>
    </source>
</evidence>
<reference evidence="1 2" key="1">
    <citation type="journal article" date="2018" name="Biotechnol. Adv.">
        <title>Improved genomic resources and new bioinformatic workflow for the carcinogenic parasite Clonorchis sinensis: Biotechnological implications.</title>
        <authorList>
            <person name="Wang D."/>
            <person name="Korhonen P.K."/>
            <person name="Gasser R.B."/>
            <person name="Young N.D."/>
        </authorList>
    </citation>
    <scope>NUCLEOTIDE SEQUENCE [LARGE SCALE GENOMIC DNA]</scope>
    <source>
        <strain evidence="1">Cs-k2</strain>
    </source>
</reference>
<accession>A0A3R7D3Q6</accession>
<comment type="caution">
    <text evidence="1">The sequence shown here is derived from an EMBL/GenBank/DDBJ whole genome shotgun (WGS) entry which is preliminary data.</text>
</comment>
<dbReference type="InParanoid" id="A0A3R7D3Q6"/>
<gene>
    <name evidence="1" type="ORF">CSKR_110763</name>
</gene>
<sequence length="262" mass="30003">MVRHTQHMSRPTQLLVLDTFFNGIPRCTTQNSLSNCLVTSYSSEITIVSVPLLEQAKSHNHTTKQPALCLKLVNANRALQIRALTSFVTPQSELIQLQRYVKRSKTSSVSPWIISGVFSDYMSSMTLSFMGSKCIPKDGMTLLLDGIPHRSRFTVHSRVLLRPKSLSHAKLARNSGRRFGIKPRSDWSKIRTQQPIMTQYWPNAGCQWCTQNASEFPECYCRLRYIYIYIYIYEALYKCSRLRCIFGGCFDVHASLEGSDRE</sequence>
<keyword evidence="2" id="KW-1185">Reference proteome</keyword>
<name>A0A3R7D3Q6_CLOSI</name>
<dbReference type="Proteomes" id="UP000286415">
    <property type="component" value="Unassembled WGS sequence"/>
</dbReference>
<proteinExistence type="predicted"/>
<organism evidence="1 2">
    <name type="scientific">Clonorchis sinensis</name>
    <name type="common">Chinese liver fluke</name>
    <dbReference type="NCBI Taxonomy" id="79923"/>
    <lineage>
        <taxon>Eukaryota</taxon>
        <taxon>Metazoa</taxon>
        <taxon>Spiralia</taxon>
        <taxon>Lophotrochozoa</taxon>
        <taxon>Platyhelminthes</taxon>
        <taxon>Trematoda</taxon>
        <taxon>Digenea</taxon>
        <taxon>Opisthorchiida</taxon>
        <taxon>Opisthorchiata</taxon>
        <taxon>Opisthorchiidae</taxon>
        <taxon>Clonorchis</taxon>
    </lineage>
</organism>
<protein>
    <submittedName>
        <fullName evidence="1">Uncharacterized protein</fullName>
    </submittedName>
</protein>
<evidence type="ECO:0000313" key="1">
    <source>
        <dbReference type="EMBL" id="KAG5441975.1"/>
    </source>
</evidence>
<dbReference type="AlphaFoldDB" id="A0A3R7D3Q6"/>